<evidence type="ECO:0000313" key="11">
    <source>
        <dbReference type="EMBL" id="APF18761.1"/>
    </source>
</evidence>
<dbReference type="PANTHER" id="PTHR43065">
    <property type="entry name" value="SENSOR HISTIDINE KINASE"/>
    <property type="match status" value="1"/>
</dbReference>
<dbReference type="NCBIfam" id="TIGR00229">
    <property type="entry name" value="sensory_box"/>
    <property type="match status" value="4"/>
</dbReference>
<dbReference type="GO" id="GO:0000155">
    <property type="term" value="F:phosphorelay sensor kinase activity"/>
    <property type="evidence" value="ECO:0007669"/>
    <property type="project" value="InterPro"/>
</dbReference>
<sequence length="1450" mass="165894">MFINKRKSKGLKMDSQKISQQFNFLKYLSTLSDIFQSNSVEKYIVKNTCYLKWKKLDDFFSGIPAEISPGIKKITGYSAKDFLTGKITFSQLISESHQKRVLTYIKKQLNSGNTSFQNKPYQIKHKNGQWVWIVDFISVFTDTKNRVSEFQCQIIDVTGHIKALRDFSETQQCMILIYEVIANLNRAKSLEEVYEIALKGVKAILKADRASILIFGLDNKVHFVAWDGLSENYRKALDGHCPWEKEDINARPIFISDVKSSNLPEDIKKKVLQEGIKALYFVPLVHPGGLLGKFMVYYDRQTEYSEADEQLVQLLADNLTAIIMRMRALEQASKSEAKYRAIFENSVEGIYQTTYDGKFLAANPSMARILGYDSPQELITQGDARKMYWHLEERDRLINMVLKYGLLKNVEVKLKRKDGIPIWVLMNGRPIYDQQGNFLYFEGAITDITEQKIARDEVKKLSEFQKLILTFATEYINVPIEQFDEKINKALQILGEFTGVDRVYLFDYLFEKGIMTNTHEWCAPGITPQIDNLQKVPINLSPEWLDAHAKGQMVHVPDVNALPPGDPIKKFLEAQEIKTFITVPIMRNGRCIGFAGFDSVKKIRKWSENEITLLKLFAEIISNVRERKAKEEVILRSEEQLRTLINATPDIICFKDEEGRWLEANEADLKLFELQNVEYRGKKDSELAEFAPFYKDAFLTCEISDELAWQKGTITRAEEIVPRPDGTVKIYDVIKVPLFNEDGSRKGLVVFGRDITALKATEKLLERQLHFSNAINHLAKKIISETRREEILKESASLIGRTLGLDQCLIFEINLAAESSQLISQWSNEKTVESIKTNIHPPLEVIKHSASHLIKDQAWLESHANRYHSLLSQENSAKILHDQLKIKSLIWYPISLSASENYLLTLNFFSTTHFWKQEEIGFIRAVVQLIKIALQKIKYMEEQQKSAEQIKRLATLVEQSNTAFIITDKDGIIEYVNPAFEQVTGFKKETVVGQTLPILKSKYRDAILETIGRGQVWKGQWINQRKDGSSFHEEVAIFPIRDSQGNIINLCKSARNIDKEIKLQEQMRQMQKMEAIGQLAGGIAHDFNNLLTVINGYAELTLSRMTENDSRHSALKAILEAGKRAANLTNQLLAFSRKQIVNQELLHLNKVILDTQKMLMRLIGEDIKLELRLQESISPILADRSQIDQILINLVVNARDAVNMAQREKFQKRITIETLQTEYDEEYIRTHPGLHPGKYVVLKVMDNGIGMDRETIEHIFEPFFTTKEKGKGTGLGLSTVYGIVKQNNGAIYVYSEPGLGTTFTVNWPAMELKSVDDEKKKKVNLNFRGKETILLVEDEASVRHFAEKALSNFGFKIHSASNGREALELVKKSNLKPDLLITDLVMPEMNGKELAIKLQKLFPELKVIYVSGYTDDHIVQNGLLEKGIHFVPKPYSVEQLASKIKEVLQT</sequence>
<evidence type="ECO:0000313" key="12">
    <source>
        <dbReference type="Proteomes" id="UP000183868"/>
    </source>
</evidence>
<dbReference type="InterPro" id="IPR036097">
    <property type="entry name" value="HisK_dim/P_sf"/>
</dbReference>
<dbReference type="Pfam" id="PF00072">
    <property type="entry name" value="Response_reg"/>
    <property type="match status" value="1"/>
</dbReference>
<dbReference type="PROSITE" id="PS50110">
    <property type="entry name" value="RESPONSE_REGULATORY"/>
    <property type="match status" value="1"/>
</dbReference>
<dbReference type="SMART" id="SM00387">
    <property type="entry name" value="HATPase_c"/>
    <property type="match status" value="1"/>
</dbReference>
<protein>
    <recommendedName>
        <fullName evidence="2">histidine kinase</fullName>
        <ecNumber evidence="2">2.7.13.3</ecNumber>
    </recommendedName>
</protein>
<dbReference type="SMART" id="SM00091">
    <property type="entry name" value="PAS"/>
    <property type="match status" value="3"/>
</dbReference>
<dbReference type="InterPro" id="IPR005467">
    <property type="entry name" value="His_kinase_dom"/>
</dbReference>
<dbReference type="PRINTS" id="PR00344">
    <property type="entry name" value="BCTRLSENSOR"/>
</dbReference>
<dbReference type="InterPro" id="IPR013656">
    <property type="entry name" value="PAS_4"/>
</dbReference>
<proteinExistence type="predicted"/>
<dbReference type="PROSITE" id="PS50109">
    <property type="entry name" value="HIS_KIN"/>
    <property type="match status" value="1"/>
</dbReference>
<dbReference type="CDD" id="cd00130">
    <property type="entry name" value="PAS"/>
    <property type="match status" value="4"/>
</dbReference>
<dbReference type="SUPFAM" id="SSF55785">
    <property type="entry name" value="PYP-like sensor domain (PAS domain)"/>
    <property type="match status" value="4"/>
</dbReference>
<dbReference type="InterPro" id="IPR013655">
    <property type="entry name" value="PAS_fold_3"/>
</dbReference>
<reference evidence="11 12" key="1">
    <citation type="submission" date="2016-11" db="EMBL/GenBank/DDBJ databases">
        <title>Genomic analysis of Caldithrix abyssi and proposal of a novel bacterial phylum Caldithrichaeota.</title>
        <authorList>
            <person name="Kublanov I."/>
            <person name="Sigalova O."/>
            <person name="Gavrilov S."/>
            <person name="Lebedinsky A."/>
            <person name="Ivanova N."/>
            <person name="Daum C."/>
            <person name="Reddy T."/>
            <person name="Klenk H.P."/>
            <person name="Goker M."/>
            <person name="Reva O."/>
            <person name="Miroshnichenko M."/>
            <person name="Kyprides N."/>
            <person name="Woyke T."/>
            <person name="Gelfand M."/>
        </authorList>
    </citation>
    <scope>NUCLEOTIDE SEQUENCE [LARGE SCALE GENOMIC DNA]</scope>
    <source>
        <strain evidence="11 12">LF13</strain>
    </source>
</reference>
<dbReference type="Gene3D" id="3.30.565.10">
    <property type="entry name" value="Histidine kinase-like ATPase, C-terminal domain"/>
    <property type="match status" value="1"/>
</dbReference>
<dbReference type="Gene3D" id="3.40.50.2300">
    <property type="match status" value="1"/>
</dbReference>
<evidence type="ECO:0000256" key="3">
    <source>
        <dbReference type="ARBA" id="ARBA00022553"/>
    </source>
</evidence>
<feature type="domain" description="Histidine kinase" evidence="7">
    <location>
        <begin position="1082"/>
        <end position="1311"/>
    </location>
</feature>
<evidence type="ECO:0000259" key="8">
    <source>
        <dbReference type="PROSITE" id="PS50110"/>
    </source>
</evidence>
<dbReference type="InterPro" id="IPR003661">
    <property type="entry name" value="HisK_dim/P_dom"/>
</dbReference>
<dbReference type="SUPFAM" id="SSF55874">
    <property type="entry name" value="ATPase domain of HSP90 chaperone/DNA topoisomerase II/histidine kinase"/>
    <property type="match status" value="1"/>
</dbReference>
<dbReference type="SMART" id="SM00448">
    <property type="entry name" value="REC"/>
    <property type="match status" value="1"/>
</dbReference>
<keyword evidence="3 6" id="KW-0597">Phosphoprotein</keyword>
<evidence type="ECO:0000256" key="6">
    <source>
        <dbReference type="PROSITE-ProRule" id="PRU00169"/>
    </source>
</evidence>
<dbReference type="PROSITE" id="PS50113">
    <property type="entry name" value="PAC"/>
    <property type="match status" value="3"/>
</dbReference>
<evidence type="ECO:0000256" key="5">
    <source>
        <dbReference type="ARBA" id="ARBA00022777"/>
    </source>
</evidence>
<dbReference type="PANTHER" id="PTHR43065:SF42">
    <property type="entry name" value="TWO-COMPONENT SENSOR PPRA"/>
    <property type="match status" value="1"/>
</dbReference>
<dbReference type="PROSITE" id="PS50112">
    <property type="entry name" value="PAS"/>
    <property type="match status" value="2"/>
</dbReference>
<dbReference type="InterPro" id="IPR011006">
    <property type="entry name" value="CheY-like_superfamily"/>
</dbReference>
<dbReference type="Pfam" id="PF01590">
    <property type="entry name" value="GAF"/>
    <property type="match status" value="1"/>
</dbReference>
<feature type="domain" description="PAC" evidence="10">
    <location>
        <begin position="408"/>
        <end position="460"/>
    </location>
</feature>
<dbReference type="InterPro" id="IPR029016">
    <property type="entry name" value="GAF-like_dom_sf"/>
</dbReference>
<dbReference type="InterPro" id="IPR001610">
    <property type="entry name" value="PAC"/>
</dbReference>
<evidence type="ECO:0000259" key="9">
    <source>
        <dbReference type="PROSITE" id="PS50112"/>
    </source>
</evidence>
<keyword evidence="4" id="KW-0808">Transferase</keyword>
<dbReference type="InterPro" id="IPR003018">
    <property type="entry name" value="GAF"/>
</dbReference>
<dbReference type="InterPro" id="IPR004358">
    <property type="entry name" value="Sig_transdc_His_kin-like_C"/>
</dbReference>
<dbReference type="Proteomes" id="UP000183868">
    <property type="component" value="Chromosome"/>
</dbReference>
<dbReference type="Pfam" id="PF13426">
    <property type="entry name" value="PAS_9"/>
    <property type="match status" value="2"/>
</dbReference>
<comment type="catalytic activity">
    <reaction evidence="1">
        <text>ATP + protein L-histidine = ADP + protein N-phospho-L-histidine.</text>
        <dbReference type="EC" id="2.7.13.3"/>
    </reaction>
</comment>
<evidence type="ECO:0000256" key="2">
    <source>
        <dbReference type="ARBA" id="ARBA00012438"/>
    </source>
</evidence>
<dbReference type="SMART" id="SM00086">
    <property type="entry name" value="PAC"/>
    <property type="match status" value="4"/>
</dbReference>
<feature type="domain" description="PAS" evidence="9">
    <location>
        <begin position="949"/>
        <end position="996"/>
    </location>
</feature>
<dbReference type="KEGG" id="caby:Cabys_2012"/>
<feature type="domain" description="PAS" evidence="9">
    <location>
        <begin position="335"/>
        <end position="376"/>
    </location>
</feature>
<dbReference type="OrthoDB" id="9811889at2"/>
<name>A0A1J1C920_CALAY</name>
<dbReference type="EC" id="2.7.13.3" evidence="2"/>
<dbReference type="Pfam" id="PF08447">
    <property type="entry name" value="PAS_3"/>
    <property type="match status" value="1"/>
</dbReference>
<dbReference type="Gene3D" id="3.30.450.20">
    <property type="entry name" value="PAS domain"/>
    <property type="match status" value="4"/>
</dbReference>
<dbReference type="SUPFAM" id="SSF52172">
    <property type="entry name" value="CheY-like"/>
    <property type="match status" value="1"/>
</dbReference>
<dbReference type="InterPro" id="IPR035965">
    <property type="entry name" value="PAS-like_dom_sf"/>
</dbReference>
<dbReference type="InterPro" id="IPR036890">
    <property type="entry name" value="HATPase_C_sf"/>
</dbReference>
<dbReference type="CDD" id="cd00156">
    <property type="entry name" value="REC"/>
    <property type="match status" value="1"/>
</dbReference>
<feature type="domain" description="PAC" evidence="10">
    <location>
        <begin position="715"/>
        <end position="767"/>
    </location>
</feature>
<dbReference type="Gene3D" id="1.10.287.130">
    <property type="match status" value="1"/>
</dbReference>
<evidence type="ECO:0000256" key="1">
    <source>
        <dbReference type="ARBA" id="ARBA00000085"/>
    </source>
</evidence>
<feature type="domain" description="PAC" evidence="10">
    <location>
        <begin position="1015"/>
        <end position="1069"/>
    </location>
</feature>
<evidence type="ECO:0000259" key="7">
    <source>
        <dbReference type="PROSITE" id="PS50109"/>
    </source>
</evidence>
<gene>
    <name evidence="11" type="ORF">Cabys_2012</name>
</gene>
<dbReference type="SMART" id="SM00388">
    <property type="entry name" value="HisKA"/>
    <property type="match status" value="1"/>
</dbReference>
<dbReference type="Pfam" id="PF02518">
    <property type="entry name" value="HATPase_c"/>
    <property type="match status" value="1"/>
</dbReference>
<dbReference type="Pfam" id="PF08448">
    <property type="entry name" value="PAS_4"/>
    <property type="match status" value="1"/>
</dbReference>
<dbReference type="InterPro" id="IPR000014">
    <property type="entry name" value="PAS"/>
</dbReference>
<keyword evidence="5" id="KW-0418">Kinase</keyword>
<dbReference type="SUPFAM" id="SSF47384">
    <property type="entry name" value="Homodimeric domain of signal transducing histidine kinase"/>
    <property type="match status" value="1"/>
</dbReference>
<feature type="modified residue" description="4-aspartylphosphate" evidence="6">
    <location>
        <position position="1383"/>
    </location>
</feature>
<accession>A0A1J1C920</accession>
<evidence type="ECO:0000256" key="4">
    <source>
        <dbReference type="ARBA" id="ARBA00022679"/>
    </source>
</evidence>
<evidence type="ECO:0000259" key="10">
    <source>
        <dbReference type="PROSITE" id="PS50113"/>
    </source>
</evidence>
<dbReference type="InterPro" id="IPR000700">
    <property type="entry name" value="PAS-assoc_C"/>
</dbReference>
<feature type="domain" description="Response regulatory" evidence="8">
    <location>
        <begin position="1332"/>
        <end position="1448"/>
    </location>
</feature>
<dbReference type="SUPFAM" id="SSF55781">
    <property type="entry name" value="GAF domain-like"/>
    <property type="match status" value="3"/>
</dbReference>
<dbReference type="Pfam" id="PF13185">
    <property type="entry name" value="GAF_2"/>
    <property type="match status" value="1"/>
</dbReference>
<dbReference type="Pfam" id="PF00512">
    <property type="entry name" value="HisKA"/>
    <property type="match status" value="1"/>
</dbReference>
<dbReference type="InterPro" id="IPR001789">
    <property type="entry name" value="Sig_transdc_resp-reg_receiver"/>
</dbReference>
<dbReference type="SMART" id="SM00065">
    <property type="entry name" value="GAF"/>
    <property type="match status" value="3"/>
</dbReference>
<dbReference type="InterPro" id="IPR003594">
    <property type="entry name" value="HATPase_dom"/>
</dbReference>
<dbReference type="Gene3D" id="3.30.450.40">
    <property type="match status" value="3"/>
</dbReference>
<dbReference type="EMBL" id="CP018099">
    <property type="protein sequence ID" value="APF18761.1"/>
    <property type="molecule type" value="Genomic_DNA"/>
</dbReference>
<dbReference type="CDD" id="cd00082">
    <property type="entry name" value="HisKA"/>
    <property type="match status" value="1"/>
</dbReference>
<organism evidence="11 12">
    <name type="scientific">Caldithrix abyssi DSM 13497</name>
    <dbReference type="NCBI Taxonomy" id="880073"/>
    <lineage>
        <taxon>Bacteria</taxon>
        <taxon>Pseudomonadati</taxon>
        <taxon>Calditrichota</taxon>
        <taxon>Calditrichia</taxon>
        <taxon>Calditrichales</taxon>
        <taxon>Calditrichaceae</taxon>
        <taxon>Caldithrix</taxon>
    </lineage>
</organism>